<dbReference type="PROSITE" id="PS00086">
    <property type="entry name" value="CYTOCHROME_P450"/>
    <property type="match status" value="1"/>
</dbReference>
<evidence type="ECO:0000256" key="5">
    <source>
        <dbReference type="ARBA" id="ARBA00023004"/>
    </source>
</evidence>
<dbReference type="GO" id="GO:0020037">
    <property type="term" value="F:heme binding"/>
    <property type="evidence" value="ECO:0007669"/>
    <property type="project" value="InterPro"/>
</dbReference>
<evidence type="ECO:0000256" key="2">
    <source>
        <dbReference type="ARBA" id="ARBA00022617"/>
    </source>
</evidence>
<accession>A0A9Q0HKB5</accession>
<dbReference type="PROSITE" id="PS51257">
    <property type="entry name" value="PROKAR_LIPOPROTEIN"/>
    <property type="match status" value="1"/>
</dbReference>
<dbReference type="PANTHER" id="PTHR47953">
    <property type="entry name" value="OS08G0105600 PROTEIN"/>
    <property type="match status" value="1"/>
</dbReference>
<comment type="similarity">
    <text evidence="1 8">Belongs to the cytochrome P450 family.</text>
</comment>
<dbReference type="AlphaFoldDB" id="A0A9Q0HKB5"/>
<dbReference type="InterPro" id="IPR052306">
    <property type="entry name" value="CYP450_71D"/>
</dbReference>
<dbReference type="Proteomes" id="UP001151287">
    <property type="component" value="Unassembled WGS sequence"/>
</dbReference>
<dbReference type="PRINTS" id="PR00463">
    <property type="entry name" value="EP450I"/>
</dbReference>
<dbReference type="EMBL" id="JAMQYH010000004">
    <property type="protein sequence ID" value="KAJ1689009.1"/>
    <property type="molecule type" value="Genomic_DNA"/>
</dbReference>
<comment type="caution">
    <text evidence="9">The sequence shown here is derived from an EMBL/GenBank/DDBJ whole genome shotgun (WGS) entry which is preliminary data.</text>
</comment>
<evidence type="ECO:0000313" key="9">
    <source>
        <dbReference type="EMBL" id="KAJ1689009.1"/>
    </source>
</evidence>
<feature type="binding site" description="axial binding residue" evidence="7">
    <location>
        <position position="346"/>
    </location>
    <ligand>
        <name>heme</name>
        <dbReference type="ChEBI" id="CHEBI:30413"/>
    </ligand>
    <ligandPart>
        <name>Fe</name>
        <dbReference type="ChEBI" id="CHEBI:18248"/>
    </ligandPart>
</feature>
<dbReference type="Pfam" id="PF00067">
    <property type="entry name" value="p450"/>
    <property type="match status" value="1"/>
</dbReference>
<dbReference type="GO" id="GO:0005506">
    <property type="term" value="F:iron ion binding"/>
    <property type="evidence" value="ECO:0007669"/>
    <property type="project" value="InterPro"/>
</dbReference>
<name>A0A9Q0HKB5_9POAL</name>
<evidence type="ECO:0000256" key="4">
    <source>
        <dbReference type="ARBA" id="ARBA00023002"/>
    </source>
</evidence>
<protein>
    <recommendedName>
        <fullName evidence="11">Cytochrome P450</fullName>
    </recommendedName>
</protein>
<keyword evidence="6 8" id="KW-0503">Monooxygenase</keyword>
<reference evidence="9" key="1">
    <citation type="journal article" date="2022" name="Cell">
        <title>Repeat-based holocentromeres influence genome architecture and karyotype evolution.</title>
        <authorList>
            <person name="Hofstatter P.G."/>
            <person name="Thangavel G."/>
            <person name="Lux T."/>
            <person name="Neumann P."/>
            <person name="Vondrak T."/>
            <person name="Novak P."/>
            <person name="Zhang M."/>
            <person name="Costa L."/>
            <person name="Castellani M."/>
            <person name="Scott A."/>
            <person name="Toegelov H."/>
            <person name="Fuchs J."/>
            <person name="Mata-Sucre Y."/>
            <person name="Dias Y."/>
            <person name="Vanzela A.L.L."/>
            <person name="Huettel B."/>
            <person name="Almeida C.C.S."/>
            <person name="Simkova H."/>
            <person name="Souza G."/>
            <person name="Pedrosa-Harand A."/>
            <person name="Macas J."/>
            <person name="Mayer K.F.X."/>
            <person name="Houben A."/>
            <person name="Marques A."/>
        </authorList>
    </citation>
    <scope>NUCLEOTIDE SEQUENCE</scope>
    <source>
        <strain evidence="9">RhyBre1mFocal</strain>
    </source>
</reference>
<gene>
    <name evidence="9" type="ORF">LUZ63_013164</name>
</gene>
<keyword evidence="10" id="KW-1185">Reference proteome</keyword>
<evidence type="ECO:0000313" key="10">
    <source>
        <dbReference type="Proteomes" id="UP001151287"/>
    </source>
</evidence>
<dbReference type="PANTHER" id="PTHR47953:SF5">
    <property type="entry name" value="CYTOCHROME P450 71AV8-LIKE"/>
    <property type="match status" value="1"/>
</dbReference>
<evidence type="ECO:0000256" key="6">
    <source>
        <dbReference type="ARBA" id="ARBA00023033"/>
    </source>
</evidence>
<dbReference type="GO" id="GO:0004497">
    <property type="term" value="F:monooxygenase activity"/>
    <property type="evidence" value="ECO:0007669"/>
    <property type="project" value="UniProtKB-KW"/>
</dbReference>
<dbReference type="InterPro" id="IPR002401">
    <property type="entry name" value="Cyt_P450_E_grp-I"/>
</dbReference>
<keyword evidence="5 7" id="KW-0408">Iron</keyword>
<keyword evidence="4 8" id="KW-0560">Oxidoreductase</keyword>
<sequence>MKTHDAILANRPAIPAANVLLCGCKDIAFSNGSYCRQLRRICKTELFSSKRVKSFSSTRQAVINSLLKTCILVPDNSPVDVSAMMCELTNNIVIRTAFGGKCKKRGVILEIMREVLGCLSGFHLYELFPSLSWLNVNMRRRLARLLSKMDFVMEEILQEHLQKREHRKKGGDELEYDLVDVLINVKEHDDLEEPITMDNIKAVILDLFLAGTDSSATTLIWAMSELVKNPEAMKKIQAEIRQAARENTKFNLNALSCLKLVLKETLRMHPAGPLLLPRQCMKSCKILGYTIPTRARLVVNAWAIGRNPEYWNDPEEFKPERFETSSIEFNGQNFEYLPFGAGRRICVGLEFAMALVEEALASFLLHFDWKL</sequence>
<evidence type="ECO:0000256" key="3">
    <source>
        <dbReference type="ARBA" id="ARBA00022723"/>
    </source>
</evidence>
<keyword evidence="3 7" id="KW-0479">Metal-binding</keyword>
<dbReference type="Gene3D" id="1.10.630.10">
    <property type="entry name" value="Cytochrome P450"/>
    <property type="match status" value="1"/>
</dbReference>
<dbReference type="GO" id="GO:0016705">
    <property type="term" value="F:oxidoreductase activity, acting on paired donors, with incorporation or reduction of molecular oxygen"/>
    <property type="evidence" value="ECO:0007669"/>
    <property type="project" value="InterPro"/>
</dbReference>
<dbReference type="PRINTS" id="PR00385">
    <property type="entry name" value="P450"/>
</dbReference>
<dbReference type="SUPFAM" id="SSF48264">
    <property type="entry name" value="Cytochrome P450"/>
    <property type="match status" value="1"/>
</dbReference>
<dbReference type="InterPro" id="IPR017972">
    <property type="entry name" value="Cyt_P450_CS"/>
</dbReference>
<dbReference type="OrthoDB" id="642593at2759"/>
<keyword evidence="2 7" id="KW-0349">Heme</keyword>
<dbReference type="InterPro" id="IPR001128">
    <property type="entry name" value="Cyt_P450"/>
</dbReference>
<dbReference type="InterPro" id="IPR036396">
    <property type="entry name" value="Cyt_P450_sf"/>
</dbReference>
<evidence type="ECO:0000256" key="1">
    <source>
        <dbReference type="ARBA" id="ARBA00010617"/>
    </source>
</evidence>
<evidence type="ECO:0000256" key="7">
    <source>
        <dbReference type="PIRSR" id="PIRSR602401-1"/>
    </source>
</evidence>
<comment type="cofactor">
    <cofactor evidence="7">
        <name>heme</name>
        <dbReference type="ChEBI" id="CHEBI:30413"/>
    </cofactor>
</comment>
<evidence type="ECO:0008006" key="11">
    <source>
        <dbReference type="Google" id="ProtNLM"/>
    </source>
</evidence>
<evidence type="ECO:0000256" key="8">
    <source>
        <dbReference type="RuleBase" id="RU000461"/>
    </source>
</evidence>
<proteinExistence type="inferred from homology"/>
<organism evidence="9 10">
    <name type="scientific">Rhynchospora breviuscula</name>
    <dbReference type="NCBI Taxonomy" id="2022672"/>
    <lineage>
        <taxon>Eukaryota</taxon>
        <taxon>Viridiplantae</taxon>
        <taxon>Streptophyta</taxon>
        <taxon>Embryophyta</taxon>
        <taxon>Tracheophyta</taxon>
        <taxon>Spermatophyta</taxon>
        <taxon>Magnoliopsida</taxon>
        <taxon>Liliopsida</taxon>
        <taxon>Poales</taxon>
        <taxon>Cyperaceae</taxon>
        <taxon>Cyperoideae</taxon>
        <taxon>Rhynchosporeae</taxon>
        <taxon>Rhynchospora</taxon>
    </lineage>
</organism>